<proteinExistence type="predicted"/>
<accession>A0A1Y6M344</accession>
<gene>
    <name evidence="3" type="ORF">ZT1A5_G11618</name>
</gene>
<dbReference type="EMBL" id="LT882690">
    <property type="protein sequence ID" value="SMY30168.1"/>
    <property type="molecule type" value="Genomic_DNA"/>
</dbReference>
<feature type="compositionally biased region" description="Basic and acidic residues" evidence="1">
    <location>
        <begin position="7"/>
        <end position="18"/>
    </location>
</feature>
<organism evidence="3 4">
    <name type="scientific">Zymoseptoria tritici ST99CH_1A5</name>
    <dbReference type="NCBI Taxonomy" id="1276529"/>
    <lineage>
        <taxon>Eukaryota</taxon>
        <taxon>Fungi</taxon>
        <taxon>Dikarya</taxon>
        <taxon>Ascomycota</taxon>
        <taxon>Pezizomycotina</taxon>
        <taxon>Dothideomycetes</taxon>
        <taxon>Dothideomycetidae</taxon>
        <taxon>Mycosphaerellales</taxon>
        <taxon>Mycosphaerellaceae</taxon>
        <taxon>Zymoseptoria</taxon>
    </lineage>
</organism>
<dbReference type="SUPFAM" id="SSF51197">
    <property type="entry name" value="Clavaminate synthase-like"/>
    <property type="match status" value="1"/>
</dbReference>
<evidence type="ECO:0000313" key="3">
    <source>
        <dbReference type="EMBL" id="SMY30168.1"/>
    </source>
</evidence>
<protein>
    <recommendedName>
        <fullName evidence="2">JmjC domain-containing protein</fullName>
    </recommendedName>
</protein>
<feature type="region of interest" description="Disordered" evidence="1">
    <location>
        <begin position="173"/>
        <end position="200"/>
    </location>
</feature>
<dbReference type="PROSITE" id="PS51184">
    <property type="entry name" value="JMJC"/>
    <property type="match status" value="1"/>
</dbReference>
<dbReference type="Proteomes" id="UP000215453">
    <property type="component" value="Chromosome 15"/>
</dbReference>
<sequence length="670" mass="74939">MALKRRITYEEYHDDSSDFQRPPATPIPALADPFGRHNRLPPLDVASETLHRASAPLGPSQFFPSSYDFHAHRARAPFHALQVPRISHQPQPDRIHALSNNSQFSQDSYTPATFETGNLYTPGPAARADPDNTASHPPLGQYTQRPWLEPIHVPPTRLPPLHAQQYYAAKYPNRMSPYPSQEQFRPHGGPSERYGNDPQPATMLPASPLLTHQGHPDHRIQPASHSLFPHATQATHSPLQQNNVPFIETHARELGRTNPNVPEPSFSRMAERTVRFKAMVHGKLNMQTQDVNIQETFQWSQAGTLNNLLHRTRTVLFNGEDAICGDVTKVKEVLRNDPGCRKPVFVDDPNVRKLVEQYDISRVLKEKQEVVGNDKLFSVQDPSVGMSSTPVKELSLLDLMNQFDYPAEPSSAPLNVLDFAPATDEPTETLHKMLIGEHTLLPKLWAAVMRNRTPKAKAMAGGRSPCRWATFAESGALSAPHVDIDGLGTYITIAQGEILFLWCDSMNDAETEQWQKQDVLNALENHDWNCTVMEAGQSVVFPAGTPHAVIRNPGDSPTLSFGGHFLHPQQLPRFASLCRQQLKNPSSAALNEDPESTVWVYLLLAAKHVLRARAGAKKDWARIFGGNENVGQFFQVPKSIDARLAEASIKIEKPFEFRGKKRVLRRSARK</sequence>
<feature type="region of interest" description="Disordered" evidence="1">
    <location>
        <begin position="1"/>
        <end position="28"/>
    </location>
</feature>
<dbReference type="InterPro" id="IPR003347">
    <property type="entry name" value="JmjC_dom"/>
</dbReference>
<evidence type="ECO:0000259" key="2">
    <source>
        <dbReference type="PROSITE" id="PS51184"/>
    </source>
</evidence>
<evidence type="ECO:0000313" key="4">
    <source>
        <dbReference type="Proteomes" id="UP000215453"/>
    </source>
</evidence>
<dbReference type="AlphaFoldDB" id="A0A1Y6M344"/>
<dbReference type="Gene3D" id="2.60.120.650">
    <property type="entry name" value="Cupin"/>
    <property type="match status" value="1"/>
</dbReference>
<feature type="region of interest" description="Disordered" evidence="1">
    <location>
        <begin position="120"/>
        <end position="156"/>
    </location>
</feature>
<evidence type="ECO:0000256" key="1">
    <source>
        <dbReference type="SAM" id="MobiDB-lite"/>
    </source>
</evidence>
<reference evidence="3 4" key="1">
    <citation type="submission" date="2016-10" db="EMBL/GenBank/DDBJ databases">
        <authorList>
            <person name="Varghese N."/>
        </authorList>
    </citation>
    <scope>NUCLEOTIDE SEQUENCE [LARGE SCALE GENOMIC DNA]</scope>
</reference>
<name>A0A1Y6M344_ZYMTR</name>
<feature type="domain" description="JmjC" evidence="2">
    <location>
        <begin position="409"/>
        <end position="582"/>
    </location>
</feature>